<dbReference type="Pfam" id="PF13480">
    <property type="entry name" value="Acetyltransf_6"/>
    <property type="match status" value="1"/>
</dbReference>
<dbReference type="InterPro" id="IPR038740">
    <property type="entry name" value="BioF2-like_GNAT_dom"/>
</dbReference>
<dbReference type="RefSeq" id="WP_207416520.1">
    <property type="nucleotide sequence ID" value="NZ_CP061177.1"/>
</dbReference>
<protein>
    <submittedName>
        <fullName evidence="2">GNAT family N-acetyltransferase</fullName>
    </submittedName>
</protein>
<dbReference type="SUPFAM" id="SSF55729">
    <property type="entry name" value="Acyl-CoA N-acyltransferases (Nat)"/>
    <property type="match status" value="1"/>
</dbReference>
<proteinExistence type="predicted"/>
<comment type="caution">
    <text evidence="2">The sequence shown here is derived from an EMBL/GenBank/DDBJ whole genome shotgun (WGS) entry which is preliminary data.</text>
</comment>
<evidence type="ECO:0000313" key="3">
    <source>
        <dbReference type="Proteomes" id="UP001518989"/>
    </source>
</evidence>
<dbReference type="EMBL" id="JACTNG010000003">
    <property type="protein sequence ID" value="MBO1079080.1"/>
    <property type="molecule type" value="Genomic_DNA"/>
</dbReference>
<keyword evidence="3" id="KW-1185">Reference proteome</keyword>
<reference evidence="2 3" key="1">
    <citation type="submission" date="2020-09" db="EMBL/GenBank/DDBJ databases">
        <title>Roseomonas.</title>
        <authorList>
            <person name="Zhu W."/>
        </authorList>
    </citation>
    <scope>NUCLEOTIDE SEQUENCE [LARGE SCALE GENOMIC DNA]</scope>
    <source>
        <strain evidence="2 3">573</strain>
    </source>
</reference>
<organism evidence="2 3">
    <name type="scientific">Roseomonas haemaphysalidis</name>
    <dbReference type="NCBI Taxonomy" id="2768162"/>
    <lineage>
        <taxon>Bacteria</taxon>
        <taxon>Pseudomonadati</taxon>
        <taxon>Pseudomonadota</taxon>
        <taxon>Alphaproteobacteria</taxon>
        <taxon>Acetobacterales</taxon>
        <taxon>Roseomonadaceae</taxon>
        <taxon>Roseomonas</taxon>
    </lineage>
</organism>
<name>A0ABS3KNR8_9PROT</name>
<dbReference type="Proteomes" id="UP001518989">
    <property type="component" value="Unassembled WGS sequence"/>
</dbReference>
<evidence type="ECO:0000313" key="2">
    <source>
        <dbReference type="EMBL" id="MBO1079080.1"/>
    </source>
</evidence>
<sequence>MRSATDTAVLVPLPPAAGLPAWCDPFLAPSGSADFFGSRLWFDTVLAHAMPAGAEPVLARAGDTLLLPLMRQSGTLRSLATPYTLSWQPLLGPDQSTEAGAMAMGSLLRGRAPTVLDTLPEDAPKLAVIRAGLRGAGLRALPFTHFGNWWQPLDPGAGWQGYLAGRAPALRNTIQRKLAKAMRDTRFELVVTPGAALEAGIRAYEDVRARSWKPFEPFPDFDAALMRATAAAGLLRLGVLRDAAGAVLAAQYWVLAGGYASLLKLAHAEDARAGSPGTVLTALMIRGLIEQDRATALDFGRGDDGYKPLWVAERRQRIGLLLADPLNAAGLLAIAKQTAGHGRRQAMQWIERRRHA</sequence>
<feature type="domain" description="BioF2-like acetyltransferase" evidence="1">
    <location>
        <begin position="171"/>
        <end position="307"/>
    </location>
</feature>
<accession>A0ABS3KNR8</accession>
<gene>
    <name evidence="2" type="ORF">IAI61_08560</name>
</gene>
<evidence type="ECO:0000259" key="1">
    <source>
        <dbReference type="Pfam" id="PF13480"/>
    </source>
</evidence>
<dbReference type="InterPro" id="IPR016181">
    <property type="entry name" value="Acyl_CoA_acyltransferase"/>
</dbReference>